<keyword evidence="2" id="KW-1185">Reference proteome</keyword>
<dbReference type="Proteomes" id="UP000181790">
    <property type="component" value="Unassembled WGS sequence"/>
</dbReference>
<evidence type="ECO:0000313" key="1">
    <source>
        <dbReference type="EMBL" id="OIN58288.1"/>
    </source>
</evidence>
<dbReference type="RefSeq" id="WP_071503960.1">
    <property type="nucleotide sequence ID" value="NZ_MORL01000007.1"/>
</dbReference>
<proteinExistence type="predicted"/>
<dbReference type="AlphaFoldDB" id="A0A1S2VKE1"/>
<name>A0A1S2VKE1_9BACT</name>
<dbReference type="OrthoDB" id="3035407at2"/>
<sequence length="236" mass="27485">MPHADTYKFFQAYVTNVRDFLSAETEIRRIINRSLKTGKRLTASVQTKVYALLYSTYSEASFMKMILTPHGFDQPFVDEILRQESIQEKWLKCLELAFRKFSKQAKGSEIPNKALELKRIIQKFIVDPSIIRNKIAHGQLTVALNSKNTNLNLTITNQLDNLDFVTIYRWFEINKQLCSIIEDLIESPDKAHHNYYYSKYQSLEAFIVKTNSWTVETKLKTKSMTKIVIRNGTINS</sequence>
<organism evidence="1 2">
    <name type="scientific">Arsenicibacter rosenii</name>
    <dbReference type="NCBI Taxonomy" id="1750698"/>
    <lineage>
        <taxon>Bacteria</taxon>
        <taxon>Pseudomonadati</taxon>
        <taxon>Bacteroidota</taxon>
        <taxon>Cytophagia</taxon>
        <taxon>Cytophagales</taxon>
        <taxon>Spirosomataceae</taxon>
        <taxon>Arsenicibacter</taxon>
    </lineage>
</organism>
<gene>
    <name evidence="1" type="ORF">BLX24_14915</name>
</gene>
<accession>A0A1S2VKE1</accession>
<protein>
    <submittedName>
        <fullName evidence="1">Uncharacterized protein</fullName>
    </submittedName>
</protein>
<comment type="caution">
    <text evidence="1">The sequence shown here is derived from an EMBL/GenBank/DDBJ whole genome shotgun (WGS) entry which is preliminary data.</text>
</comment>
<reference evidence="1 2" key="1">
    <citation type="submission" date="2016-10" db="EMBL/GenBank/DDBJ databases">
        <title>Arsenicibacter rosenii gen. nov., sp. nov., an efficient arsenic-methylating bacterium isolated from an arsenic-contaminated paddy soil.</title>
        <authorList>
            <person name="Huang K."/>
        </authorList>
    </citation>
    <scope>NUCLEOTIDE SEQUENCE [LARGE SCALE GENOMIC DNA]</scope>
    <source>
        <strain evidence="1 2">SM-1</strain>
    </source>
</reference>
<evidence type="ECO:0000313" key="2">
    <source>
        <dbReference type="Proteomes" id="UP000181790"/>
    </source>
</evidence>
<dbReference type="EMBL" id="MORL01000007">
    <property type="protein sequence ID" value="OIN58288.1"/>
    <property type="molecule type" value="Genomic_DNA"/>
</dbReference>